<evidence type="ECO:0000259" key="8">
    <source>
        <dbReference type="Pfam" id="PF00892"/>
    </source>
</evidence>
<feature type="transmembrane region" description="Helical" evidence="7">
    <location>
        <begin position="158"/>
        <end position="179"/>
    </location>
</feature>
<evidence type="ECO:0000256" key="7">
    <source>
        <dbReference type="SAM" id="Phobius"/>
    </source>
</evidence>
<evidence type="ECO:0000256" key="3">
    <source>
        <dbReference type="ARBA" id="ARBA00022475"/>
    </source>
</evidence>
<feature type="transmembrane region" description="Helical" evidence="7">
    <location>
        <begin position="223"/>
        <end position="242"/>
    </location>
</feature>
<feature type="domain" description="EamA" evidence="8">
    <location>
        <begin position="162"/>
        <end position="293"/>
    </location>
</feature>
<keyword evidence="6 7" id="KW-0472">Membrane</keyword>
<gene>
    <name evidence="9" type="ORF">AN963_29330</name>
</gene>
<evidence type="ECO:0000256" key="1">
    <source>
        <dbReference type="ARBA" id="ARBA00004651"/>
    </source>
</evidence>
<feature type="transmembrane region" description="Helical" evidence="7">
    <location>
        <begin position="278"/>
        <end position="295"/>
    </location>
</feature>
<dbReference type="PANTHER" id="PTHR32322">
    <property type="entry name" value="INNER MEMBRANE TRANSPORTER"/>
    <property type="match status" value="1"/>
</dbReference>
<dbReference type="InterPro" id="IPR000620">
    <property type="entry name" value="EamA_dom"/>
</dbReference>
<dbReference type="EMBL" id="LJJB01000015">
    <property type="protein sequence ID" value="KQL43547.1"/>
    <property type="molecule type" value="Genomic_DNA"/>
</dbReference>
<feature type="domain" description="EamA" evidence="8">
    <location>
        <begin position="9"/>
        <end position="148"/>
    </location>
</feature>
<evidence type="ECO:0000256" key="6">
    <source>
        <dbReference type="ARBA" id="ARBA00023136"/>
    </source>
</evidence>
<dbReference type="Proteomes" id="UP000051063">
    <property type="component" value="Unassembled WGS sequence"/>
</dbReference>
<feature type="transmembrane region" description="Helical" evidence="7">
    <location>
        <begin position="191"/>
        <end position="211"/>
    </location>
</feature>
<evidence type="ECO:0000256" key="4">
    <source>
        <dbReference type="ARBA" id="ARBA00022692"/>
    </source>
</evidence>
<keyword evidence="5 7" id="KW-1133">Transmembrane helix</keyword>
<organism evidence="9 10">
    <name type="scientific">Brevibacillus choshinensis</name>
    <dbReference type="NCBI Taxonomy" id="54911"/>
    <lineage>
        <taxon>Bacteria</taxon>
        <taxon>Bacillati</taxon>
        <taxon>Bacillota</taxon>
        <taxon>Bacilli</taxon>
        <taxon>Bacillales</taxon>
        <taxon>Paenibacillaceae</taxon>
        <taxon>Brevibacillus</taxon>
    </lineage>
</organism>
<reference evidence="9 10" key="1">
    <citation type="submission" date="2015-09" db="EMBL/GenBank/DDBJ databases">
        <title>Genome sequencing project for genomic taxonomy and phylogenomics of Bacillus-like bacteria.</title>
        <authorList>
            <person name="Liu B."/>
            <person name="Wang J."/>
            <person name="Zhu Y."/>
            <person name="Liu G."/>
            <person name="Chen Q."/>
            <person name="Chen Z."/>
            <person name="Lan J."/>
            <person name="Che J."/>
            <person name="Ge C."/>
            <person name="Shi H."/>
            <person name="Pan Z."/>
            <person name="Liu X."/>
        </authorList>
    </citation>
    <scope>NUCLEOTIDE SEQUENCE [LARGE SCALE GENOMIC DNA]</scope>
    <source>
        <strain evidence="9 10">DSM 8552</strain>
    </source>
</reference>
<keyword evidence="3" id="KW-1003">Cell membrane</keyword>
<feature type="transmembrane region" description="Helical" evidence="7">
    <location>
        <begin position="79"/>
        <end position="97"/>
    </location>
</feature>
<keyword evidence="4 7" id="KW-0812">Transmembrane</keyword>
<protein>
    <submittedName>
        <fullName evidence="9">Transporter</fullName>
    </submittedName>
</protein>
<dbReference type="InterPro" id="IPR037185">
    <property type="entry name" value="EmrE-like"/>
</dbReference>
<dbReference type="InterPro" id="IPR050638">
    <property type="entry name" value="AA-Vitamin_Transporters"/>
</dbReference>
<evidence type="ECO:0000313" key="10">
    <source>
        <dbReference type="Proteomes" id="UP000051063"/>
    </source>
</evidence>
<evidence type="ECO:0000256" key="5">
    <source>
        <dbReference type="ARBA" id="ARBA00022989"/>
    </source>
</evidence>
<comment type="caution">
    <text evidence="9">The sequence shown here is derived from an EMBL/GenBank/DDBJ whole genome shotgun (WGS) entry which is preliminary data.</text>
</comment>
<evidence type="ECO:0000256" key="2">
    <source>
        <dbReference type="ARBA" id="ARBA00007362"/>
    </source>
</evidence>
<feature type="transmembrane region" description="Helical" evidence="7">
    <location>
        <begin position="103"/>
        <end position="123"/>
    </location>
</feature>
<proteinExistence type="inferred from homology"/>
<keyword evidence="10" id="KW-1185">Reference proteome</keyword>
<dbReference type="SUPFAM" id="SSF103481">
    <property type="entry name" value="Multidrug resistance efflux transporter EmrE"/>
    <property type="match status" value="2"/>
</dbReference>
<dbReference type="Pfam" id="PF00892">
    <property type="entry name" value="EamA"/>
    <property type="match status" value="2"/>
</dbReference>
<feature type="transmembrane region" description="Helical" evidence="7">
    <location>
        <begin position="135"/>
        <end position="152"/>
    </location>
</feature>
<dbReference type="PANTHER" id="PTHR32322:SF18">
    <property type="entry name" value="S-ADENOSYLMETHIONINE_S-ADENOSYLHOMOCYSTEINE TRANSPORTER"/>
    <property type="match status" value="1"/>
</dbReference>
<comment type="similarity">
    <text evidence="2">Belongs to the EamA transporter family.</text>
</comment>
<evidence type="ECO:0000313" key="9">
    <source>
        <dbReference type="EMBL" id="KQL43547.1"/>
    </source>
</evidence>
<feature type="transmembrane region" description="Helical" evidence="7">
    <location>
        <begin position="254"/>
        <end position="272"/>
    </location>
</feature>
<feature type="transmembrane region" description="Helical" evidence="7">
    <location>
        <begin position="40"/>
        <end position="59"/>
    </location>
</feature>
<name>A0ABR5MZR9_BRECH</name>
<comment type="subcellular location">
    <subcellularLocation>
        <location evidence="1">Cell membrane</location>
        <topology evidence="1">Multi-pass membrane protein</topology>
    </subcellularLocation>
</comment>
<sequence length="317" mass="34503">MEVSSRARGFAMVLVASLLWGVSGTVAQSLLQHHSFTTEWLVAARLLLSGTLLLLLSLFGNDRQNVWRIMSSGADVGRLFLFGILGLLGVQYTYFASIEMGNAATATLLQYLGPVFLTVYVVVRHRQLPSSAQMIALVLALIGTFLLITNGRPDKLSISAGAVVWGLASALALAFYTLYPKSLLQRWGSTIVLGWAMLIGGIGLCILTRPWQAIAIDWEITSVLGVAFLVLFGTLIAFYLYVDSLRFIKPAETSLLASAEPLSAVVATVIWLHVPFGWFEWLGAFCIIGTVFALAQKEETKKKQATVESAIEQRVSS</sequence>
<accession>A0ABR5MZR9</accession>
<dbReference type="RefSeq" id="WP_055748087.1">
    <property type="nucleotide sequence ID" value="NZ_LJJB01000015.1"/>
</dbReference>